<name>A0A0B7MWY3_9FUNG</name>
<dbReference type="Proteomes" id="UP000054107">
    <property type="component" value="Unassembled WGS sequence"/>
</dbReference>
<gene>
    <name evidence="1" type="primary">PARPA_03147.1 scaffold 6850</name>
</gene>
<proteinExistence type="predicted"/>
<protein>
    <submittedName>
        <fullName evidence="1">Uncharacterized protein</fullName>
    </submittedName>
</protein>
<dbReference type="EMBL" id="LN721984">
    <property type="protein sequence ID" value="CEP09612.1"/>
    <property type="molecule type" value="Genomic_DNA"/>
</dbReference>
<reference evidence="1 2" key="1">
    <citation type="submission" date="2014-09" db="EMBL/GenBank/DDBJ databases">
        <authorList>
            <person name="Ellenberger Sabrina"/>
        </authorList>
    </citation>
    <scope>NUCLEOTIDE SEQUENCE [LARGE SCALE GENOMIC DNA]</scope>
    <source>
        <strain evidence="1 2">CBS 412.66</strain>
    </source>
</reference>
<keyword evidence="2" id="KW-1185">Reference proteome</keyword>
<sequence length="56" mass="6520">TTRNRRLRLIRNALDGRFEVMQLPLRAREITVSFGGLERLEVVSPAHRQSFMVDIP</sequence>
<accession>A0A0B7MWY3</accession>
<evidence type="ECO:0000313" key="1">
    <source>
        <dbReference type="EMBL" id="CEP09612.1"/>
    </source>
</evidence>
<feature type="non-terminal residue" evidence="1">
    <location>
        <position position="1"/>
    </location>
</feature>
<dbReference type="AlphaFoldDB" id="A0A0B7MWY3"/>
<organism evidence="1 2">
    <name type="scientific">Parasitella parasitica</name>
    <dbReference type="NCBI Taxonomy" id="35722"/>
    <lineage>
        <taxon>Eukaryota</taxon>
        <taxon>Fungi</taxon>
        <taxon>Fungi incertae sedis</taxon>
        <taxon>Mucoromycota</taxon>
        <taxon>Mucoromycotina</taxon>
        <taxon>Mucoromycetes</taxon>
        <taxon>Mucorales</taxon>
        <taxon>Mucorineae</taxon>
        <taxon>Mucoraceae</taxon>
        <taxon>Parasitella</taxon>
    </lineage>
</organism>
<evidence type="ECO:0000313" key="2">
    <source>
        <dbReference type="Proteomes" id="UP000054107"/>
    </source>
</evidence>